<dbReference type="PANTHER" id="PTHR23086">
    <property type="entry name" value="PHOSPHATIDYLINOSITOL-4-PHOSPHATE 5-KINASE"/>
    <property type="match status" value="1"/>
</dbReference>
<dbReference type="GO" id="GO:0046854">
    <property type="term" value="P:phosphatidylinositol phosphate biosynthetic process"/>
    <property type="evidence" value="ECO:0007669"/>
    <property type="project" value="TreeGrafter"/>
</dbReference>
<feature type="compositionally biased region" description="Low complexity" evidence="2">
    <location>
        <begin position="321"/>
        <end position="343"/>
    </location>
</feature>
<sequence>MSGLVSEGKSGSFFYYSHDGKYMFKTISTSESNALLSMLSEYTKYVKENPTTLLTRYFGLYRIRFRKVKTHFVVMGNVFHTSLPMDVRFDIKGSMYGRTSLNENLGHFTDSGIIYKDLDWLASGRRLRLGKQITNSLWEQCERDAHFLRDNGVLDYSMLIGIHDSTQSLALTREQFAQENQEVLKDKYEQLTKSGEGGAPPLFASLDYHTFESLAFEHHTQLDEHHARHLVRRFEPKIQPGSGFGPLATMEVNDYCHVTWGESVVFIGIIDTLITFEGIKQAEHLVKAVLHHNKQVSVVPPPEYCSRFLKFVRERVLDGFPASSEPSSELSSSFKSLNGSSNSLPTSPGTQHTQIKRHGRKISWSATSNHMVGIVGSKDNVHK</sequence>
<dbReference type="EMBL" id="KQ241879">
    <property type="protein sequence ID" value="KNC82928.1"/>
    <property type="molecule type" value="Genomic_DNA"/>
</dbReference>
<keyword evidence="1" id="KW-0808">Transferase</keyword>
<gene>
    <name evidence="4" type="ORF">SARC_04795</name>
</gene>
<name>A0A0L0G3X7_9EUKA</name>
<reference evidence="4 5" key="1">
    <citation type="submission" date="2011-02" db="EMBL/GenBank/DDBJ databases">
        <title>The Genome Sequence of Sphaeroforma arctica JP610.</title>
        <authorList>
            <consortium name="The Broad Institute Genome Sequencing Platform"/>
            <person name="Russ C."/>
            <person name="Cuomo C."/>
            <person name="Young S.K."/>
            <person name="Zeng Q."/>
            <person name="Gargeya S."/>
            <person name="Alvarado L."/>
            <person name="Berlin A."/>
            <person name="Chapman S.B."/>
            <person name="Chen Z."/>
            <person name="Freedman E."/>
            <person name="Gellesch M."/>
            <person name="Goldberg J."/>
            <person name="Griggs A."/>
            <person name="Gujja S."/>
            <person name="Heilman E."/>
            <person name="Heiman D."/>
            <person name="Howarth C."/>
            <person name="Mehta T."/>
            <person name="Neiman D."/>
            <person name="Pearson M."/>
            <person name="Roberts A."/>
            <person name="Saif S."/>
            <person name="Shea T."/>
            <person name="Shenoy N."/>
            <person name="Sisk P."/>
            <person name="Stolte C."/>
            <person name="Sykes S."/>
            <person name="White J."/>
            <person name="Yandava C."/>
            <person name="Burger G."/>
            <person name="Gray M.W."/>
            <person name="Holland P.W.H."/>
            <person name="King N."/>
            <person name="Lang F.B.F."/>
            <person name="Roger A.J."/>
            <person name="Ruiz-Trillo I."/>
            <person name="Haas B."/>
            <person name="Nusbaum C."/>
            <person name="Birren B."/>
        </authorList>
    </citation>
    <scope>NUCLEOTIDE SEQUENCE [LARGE SCALE GENOMIC DNA]</scope>
    <source>
        <strain evidence="4 5">JP610</strain>
    </source>
</reference>
<dbReference type="Proteomes" id="UP000054560">
    <property type="component" value="Unassembled WGS sequence"/>
</dbReference>
<dbReference type="InterPro" id="IPR023610">
    <property type="entry name" value="PInositol-4/5-P-5/4-kinase"/>
</dbReference>
<evidence type="ECO:0000313" key="5">
    <source>
        <dbReference type="Proteomes" id="UP000054560"/>
    </source>
</evidence>
<feature type="compositionally biased region" description="Polar residues" evidence="2">
    <location>
        <begin position="344"/>
        <end position="353"/>
    </location>
</feature>
<keyword evidence="1" id="KW-0418">Kinase</keyword>
<dbReference type="GO" id="GO:0005524">
    <property type="term" value="F:ATP binding"/>
    <property type="evidence" value="ECO:0007669"/>
    <property type="project" value="UniProtKB-UniRule"/>
</dbReference>
<dbReference type="CDD" id="cd00139">
    <property type="entry name" value="PIPKc"/>
    <property type="match status" value="1"/>
</dbReference>
<dbReference type="eggNOG" id="KOG0229">
    <property type="taxonomic scope" value="Eukaryota"/>
</dbReference>
<dbReference type="Pfam" id="PF01504">
    <property type="entry name" value="PIP5K"/>
    <property type="match status" value="1"/>
</dbReference>
<keyword evidence="1" id="KW-0547">Nucleotide-binding</keyword>
<organism evidence="4 5">
    <name type="scientific">Sphaeroforma arctica JP610</name>
    <dbReference type="NCBI Taxonomy" id="667725"/>
    <lineage>
        <taxon>Eukaryota</taxon>
        <taxon>Ichthyosporea</taxon>
        <taxon>Ichthyophonida</taxon>
        <taxon>Sphaeroforma</taxon>
    </lineage>
</organism>
<dbReference type="PANTHER" id="PTHR23086:SF8">
    <property type="entry name" value="PHOSPHATIDYLINOSITOL 5-PHOSPHATE 4-KINASE, ISOFORM A"/>
    <property type="match status" value="1"/>
</dbReference>
<dbReference type="AlphaFoldDB" id="A0A0L0G3X7"/>
<dbReference type="GO" id="GO:0005886">
    <property type="term" value="C:plasma membrane"/>
    <property type="evidence" value="ECO:0007669"/>
    <property type="project" value="TreeGrafter"/>
</dbReference>
<dbReference type="InterPro" id="IPR027483">
    <property type="entry name" value="PInositol-4-P-4/5-kinase_C_sf"/>
</dbReference>
<dbReference type="InterPro" id="IPR027484">
    <property type="entry name" value="PInositol-4-P-5-kinase_N"/>
</dbReference>
<dbReference type="InterPro" id="IPR002498">
    <property type="entry name" value="PInositol-4-P-4/5-kinase_core"/>
</dbReference>
<dbReference type="SUPFAM" id="SSF56104">
    <property type="entry name" value="SAICAR synthase-like"/>
    <property type="match status" value="1"/>
</dbReference>
<accession>A0A0L0G3X7</accession>
<keyword evidence="1" id="KW-0067">ATP-binding</keyword>
<evidence type="ECO:0000256" key="2">
    <source>
        <dbReference type="SAM" id="MobiDB-lite"/>
    </source>
</evidence>
<evidence type="ECO:0000256" key="1">
    <source>
        <dbReference type="PROSITE-ProRule" id="PRU00781"/>
    </source>
</evidence>
<evidence type="ECO:0000313" key="4">
    <source>
        <dbReference type="EMBL" id="KNC82928.1"/>
    </source>
</evidence>
<dbReference type="GeneID" id="25905299"/>
<dbReference type="RefSeq" id="XP_014156830.1">
    <property type="nucleotide sequence ID" value="XM_014301355.1"/>
</dbReference>
<dbReference type="Gene3D" id="3.30.810.10">
    <property type="entry name" value="2-Layer Sandwich"/>
    <property type="match status" value="1"/>
</dbReference>
<evidence type="ECO:0000259" key="3">
    <source>
        <dbReference type="PROSITE" id="PS51455"/>
    </source>
</evidence>
<feature type="domain" description="PIPK" evidence="3">
    <location>
        <begin position="1"/>
        <end position="316"/>
    </location>
</feature>
<dbReference type="PROSITE" id="PS51455">
    <property type="entry name" value="PIPK"/>
    <property type="match status" value="1"/>
</dbReference>
<dbReference type="STRING" id="667725.A0A0L0G3X7"/>
<dbReference type="GO" id="GO:0016308">
    <property type="term" value="F:1-phosphatidylinositol-4-phosphate 5-kinase activity"/>
    <property type="evidence" value="ECO:0007669"/>
    <property type="project" value="TreeGrafter"/>
</dbReference>
<dbReference type="OrthoDB" id="20783at2759"/>
<dbReference type="SMART" id="SM00330">
    <property type="entry name" value="PIPKc"/>
    <property type="match status" value="1"/>
</dbReference>
<feature type="region of interest" description="Disordered" evidence="2">
    <location>
        <begin position="321"/>
        <end position="360"/>
    </location>
</feature>
<protein>
    <recommendedName>
        <fullName evidence="3">PIPK domain-containing protein</fullName>
    </recommendedName>
</protein>
<proteinExistence type="predicted"/>
<dbReference type="Gene3D" id="3.30.800.10">
    <property type="entry name" value="Phosphatidylinositol Phosphate Kinase II Beta"/>
    <property type="match status" value="1"/>
</dbReference>
<keyword evidence="5" id="KW-1185">Reference proteome</keyword>